<dbReference type="Proteomes" id="UP000051096">
    <property type="component" value="Unassembled WGS sequence"/>
</dbReference>
<dbReference type="AlphaFoldDB" id="A0A0S8G904"/>
<name>A0A0S8G904_UNCW3</name>
<organism evidence="2 3">
    <name type="scientific">candidate division WOR_3 bacterium SM23_60</name>
    <dbReference type="NCBI Taxonomy" id="1703780"/>
    <lineage>
        <taxon>Bacteria</taxon>
        <taxon>Bacteria division WOR-3</taxon>
    </lineage>
</organism>
<keyword evidence="1" id="KW-0472">Membrane</keyword>
<reference evidence="2 3" key="1">
    <citation type="journal article" date="2015" name="Microbiome">
        <title>Genomic resolution of linkages in carbon, nitrogen, and sulfur cycling among widespread estuary sediment bacteria.</title>
        <authorList>
            <person name="Baker B.J."/>
            <person name="Lazar C.S."/>
            <person name="Teske A.P."/>
            <person name="Dick G.J."/>
        </authorList>
    </citation>
    <scope>NUCLEOTIDE SEQUENCE [LARGE SCALE GENOMIC DNA]</scope>
    <source>
        <strain evidence="2">SM23_60</strain>
    </source>
</reference>
<protein>
    <submittedName>
        <fullName evidence="2">Uncharacterized protein</fullName>
    </submittedName>
</protein>
<evidence type="ECO:0000313" key="3">
    <source>
        <dbReference type="Proteomes" id="UP000051096"/>
    </source>
</evidence>
<comment type="caution">
    <text evidence="2">The sequence shown here is derived from an EMBL/GenBank/DDBJ whole genome shotgun (WGS) entry which is preliminary data.</text>
</comment>
<gene>
    <name evidence="2" type="ORF">AMJ87_10440</name>
</gene>
<keyword evidence="1" id="KW-1133">Transmembrane helix</keyword>
<keyword evidence="1" id="KW-0812">Transmembrane</keyword>
<proteinExistence type="predicted"/>
<feature type="transmembrane region" description="Helical" evidence="1">
    <location>
        <begin position="12"/>
        <end position="35"/>
    </location>
</feature>
<evidence type="ECO:0000256" key="1">
    <source>
        <dbReference type="SAM" id="Phobius"/>
    </source>
</evidence>
<sequence>MTLLLELLLQELYVYFWVFLEFEFAVVTAKIVVLTFVSDELFFYTSLQSGINLLYYVRYHARR</sequence>
<dbReference type="EMBL" id="LJUO01000124">
    <property type="protein sequence ID" value="KPK69503.1"/>
    <property type="molecule type" value="Genomic_DNA"/>
</dbReference>
<evidence type="ECO:0000313" key="2">
    <source>
        <dbReference type="EMBL" id="KPK69503.1"/>
    </source>
</evidence>
<accession>A0A0S8G904</accession>